<dbReference type="InterPro" id="IPR041854">
    <property type="entry name" value="BFD-like_2Fe2S-bd_dom_sf"/>
</dbReference>
<evidence type="ECO:0000259" key="2">
    <source>
        <dbReference type="Pfam" id="PF07992"/>
    </source>
</evidence>
<evidence type="ECO:0000259" key="3">
    <source>
        <dbReference type="Pfam" id="PF17806"/>
    </source>
</evidence>
<dbReference type="Proteomes" id="UP000035170">
    <property type="component" value="Unassembled WGS sequence"/>
</dbReference>
<protein>
    <submittedName>
        <fullName evidence="4">Hydrogen cyanide synthase subunit HcnB</fullName>
        <ecNumber evidence="4">1.4.99.5</ecNumber>
    </submittedName>
</protein>
<dbReference type="InterPro" id="IPR036188">
    <property type="entry name" value="FAD/NAD-bd_sf"/>
</dbReference>
<dbReference type="PANTHER" id="PTHR42949:SF3">
    <property type="entry name" value="ANAEROBIC GLYCEROL-3-PHOSPHATE DEHYDROGENASE SUBUNIT B"/>
    <property type="match status" value="1"/>
</dbReference>
<dbReference type="SUPFAM" id="SSF51905">
    <property type="entry name" value="FAD/NAD(P)-binding domain"/>
    <property type="match status" value="1"/>
</dbReference>
<dbReference type="AlphaFoldDB" id="A0A0H2LYL5"/>
<dbReference type="InterPro" id="IPR017224">
    <property type="entry name" value="Opine_Oxase_asu/HCN_bsu"/>
</dbReference>
<sequence length="492" mass="52180">MNSLNACETLAVAGDGDGFTHDLIIIGAGPAGMSAAITAMEAGLRTIVLDEQLRAGGQIYRNVSVAPPTVAALLGPDYRHGSDLVDRFAASGVEVHHDTSVWDIGHDLTVTAQKAGRSFTLRAPQLLVANGAMERPSPIPGWTLPGVMNAGAAQIALKTAQQVPSGAIVLVGNGPLLLLVTCQLLKAGAWVAGIVDTSPASNRARAMPHAVSALRAPGMLAKGLRMLWQLQHAGVPRFKHAESVRFESSSNQQRVETVSFVSQGRNQNLQADVVLLHHGVVPNTQISRLLRVDHVWSDAQLTWHPVVDVWGETSLAGLRLAGDGTSIGGALAAEARGAIAALGAGVALGKLDAAQAKRRAHPWRRQLAKQTAIRPFLDALYRPPEWLIDCPDETLVCRCEEVTAGRIREMARLGCEGPNQTKFFSRCGMGPCQGRMCGITVTQVLAKALDRAPQEVGAYRIRAPFKPVRLDSLAALAHAEPTAATLKTSAKI</sequence>
<name>A0A0H2LYL5_VARPD</name>
<dbReference type="Pfam" id="PF17806">
    <property type="entry name" value="SO_alpha_A3"/>
    <property type="match status" value="1"/>
</dbReference>
<evidence type="ECO:0000256" key="1">
    <source>
        <dbReference type="ARBA" id="ARBA00023002"/>
    </source>
</evidence>
<evidence type="ECO:0000313" key="4">
    <source>
        <dbReference type="EMBL" id="KLN53532.1"/>
    </source>
</evidence>
<dbReference type="EC" id="1.4.99.5" evidence="4"/>
<dbReference type="Pfam" id="PF07992">
    <property type="entry name" value="Pyr_redox_2"/>
    <property type="match status" value="1"/>
</dbReference>
<dbReference type="GO" id="GO:0050622">
    <property type="term" value="F:glycine dehydrogenase (cyanide-forming) activity"/>
    <property type="evidence" value="ECO:0007669"/>
    <property type="project" value="UniProtKB-EC"/>
</dbReference>
<gene>
    <name evidence="4" type="primary">hcnB3</name>
    <name evidence="4" type="ORF">VPARA_53710</name>
</gene>
<dbReference type="Gene3D" id="1.10.10.1100">
    <property type="entry name" value="BFD-like [2Fe-2S]-binding domain"/>
    <property type="match status" value="1"/>
</dbReference>
<dbReference type="PIRSF" id="PIRSF037495">
    <property type="entry name" value="Opine_OX_OoxA/HcnB"/>
    <property type="match status" value="1"/>
</dbReference>
<dbReference type="CDD" id="cd19946">
    <property type="entry name" value="GlpA-like_Fer2_BFD-like"/>
    <property type="match status" value="1"/>
</dbReference>
<comment type="caution">
    <text evidence="4">The sequence shown here is derived from an EMBL/GenBank/DDBJ whole genome shotgun (WGS) entry which is preliminary data.</text>
</comment>
<dbReference type="InterPro" id="IPR041117">
    <property type="entry name" value="SoxA_A3"/>
</dbReference>
<dbReference type="InterPro" id="IPR023753">
    <property type="entry name" value="FAD/NAD-binding_dom"/>
</dbReference>
<dbReference type="PRINTS" id="PR00368">
    <property type="entry name" value="FADPNR"/>
</dbReference>
<accession>A0A0H2LYL5</accession>
<dbReference type="Gene3D" id="3.50.50.60">
    <property type="entry name" value="FAD/NAD(P)-binding domain"/>
    <property type="match status" value="2"/>
</dbReference>
<dbReference type="RefSeq" id="WP_047786693.1">
    <property type="nucleotide sequence ID" value="NZ_JZWI01000033.1"/>
</dbReference>
<feature type="domain" description="FAD/NAD(P)-binding" evidence="2">
    <location>
        <begin position="22"/>
        <end position="333"/>
    </location>
</feature>
<reference evidence="4 5" key="1">
    <citation type="submission" date="2015-03" db="EMBL/GenBank/DDBJ databases">
        <title>Genome sequence of Variovorax paradoxus TBEA6.</title>
        <authorList>
            <person name="Poehlein A."/>
            <person name="Schuldes J."/>
            <person name="Wuebbeler J.H."/>
            <person name="Hiessl S."/>
            <person name="Steinbuechel A."/>
            <person name="Daniel R."/>
        </authorList>
    </citation>
    <scope>NUCLEOTIDE SEQUENCE [LARGE SCALE GENOMIC DNA]</scope>
    <source>
        <strain evidence="4 5">TBEA6</strain>
    </source>
</reference>
<dbReference type="InterPro" id="IPR051691">
    <property type="entry name" value="Metab_Enz_Cyan_OpOx_G3PDH"/>
</dbReference>
<feature type="domain" description="SoxA A3" evidence="3">
    <location>
        <begin position="396"/>
        <end position="475"/>
    </location>
</feature>
<dbReference type="PANTHER" id="PTHR42949">
    <property type="entry name" value="ANAEROBIC GLYCEROL-3-PHOSPHATE DEHYDROGENASE SUBUNIT B"/>
    <property type="match status" value="1"/>
</dbReference>
<evidence type="ECO:0000313" key="5">
    <source>
        <dbReference type="Proteomes" id="UP000035170"/>
    </source>
</evidence>
<dbReference type="PATRIC" id="fig|34073.19.peg.5491"/>
<organism evidence="4 5">
    <name type="scientific">Variovorax paradoxus</name>
    <dbReference type="NCBI Taxonomy" id="34073"/>
    <lineage>
        <taxon>Bacteria</taxon>
        <taxon>Pseudomonadati</taxon>
        <taxon>Pseudomonadota</taxon>
        <taxon>Betaproteobacteria</taxon>
        <taxon>Burkholderiales</taxon>
        <taxon>Comamonadaceae</taxon>
        <taxon>Variovorax</taxon>
    </lineage>
</organism>
<dbReference type="PRINTS" id="PR00469">
    <property type="entry name" value="PNDRDTASEII"/>
</dbReference>
<dbReference type="EMBL" id="JZWI01000033">
    <property type="protein sequence ID" value="KLN53532.1"/>
    <property type="molecule type" value="Genomic_DNA"/>
</dbReference>
<keyword evidence="5" id="KW-1185">Reference proteome</keyword>
<keyword evidence="1 4" id="KW-0560">Oxidoreductase</keyword>
<proteinExistence type="predicted"/>